<gene>
    <name evidence="2" type="ORF">DSM5745_10466</name>
</gene>
<dbReference type="RefSeq" id="XP_026598925.1">
    <property type="nucleotide sequence ID" value="XM_026752482.1"/>
</dbReference>
<dbReference type="Proteomes" id="UP000256690">
    <property type="component" value="Unassembled WGS sequence"/>
</dbReference>
<dbReference type="OrthoDB" id="4156714at2759"/>
<evidence type="ECO:0000313" key="2">
    <source>
        <dbReference type="EMBL" id="RDW61794.1"/>
    </source>
</evidence>
<evidence type="ECO:0000313" key="3">
    <source>
        <dbReference type="Proteomes" id="UP000256690"/>
    </source>
</evidence>
<organism evidence="2 3">
    <name type="scientific">Aspergillus mulundensis</name>
    <dbReference type="NCBI Taxonomy" id="1810919"/>
    <lineage>
        <taxon>Eukaryota</taxon>
        <taxon>Fungi</taxon>
        <taxon>Dikarya</taxon>
        <taxon>Ascomycota</taxon>
        <taxon>Pezizomycotina</taxon>
        <taxon>Eurotiomycetes</taxon>
        <taxon>Eurotiomycetidae</taxon>
        <taxon>Eurotiales</taxon>
        <taxon>Aspergillaceae</taxon>
        <taxon>Aspergillus</taxon>
        <taxon>Aspergillus subgen. Nidulantes</taxon>
    </lineage>
</organism>
<feature type="compositionally biased region" description="Basic and acidic residues" evidence="1">
    <location>
        <begin position="14"/>
        <end position="31"/>
    </location>
</feature>
<sequence length="441" mass="49435">MPKRKPKNAGRAAAENKKAKEDPSDETKIEPLDQDFELLGIPSPVDEMKERGICFPERYPRGYLKGTAKGLAAELENKVASWSEKYAVNDMAKLEKKLSSKQWGEVIQAAATYCAQCPVDLLKGLLPSSVYRRLPELLAHAIVNRTVWRIVQTPFYFVEPEYLNDKVAKVNPFVYQPPAGFGLYLRQLFQTTMWARREDTIKWRQLLLRSIATHTSAVDLHCGGGMSLSFEMQGRMDTAKEKLTSLLLQGPLHLLLKHSSISKEQRNKLADIIMLATKFSIVCGITDKEFNFRLFDQLPLYGSRHSRMMEPDATSKAAQSDKDVDRVLENRLVVLTLRPVFTYKIGVQRMGPPSSEHVVAKAIVVLAKKEAPRPVVDEATHAGPAGSESKHHLFSNLDPGVADKLKKPFKHQFNMYDDDGDVASSNITPLGTVMSSVIKDE</sequence>
<accession>A0A3D8QK36</accession>
<name>A0A3D8QK36_9EURO</name>
<feature type="region of interest" description="Disordered" evidence="1">
    <location>
        <begin position="1"/>
        <end position="33"/>
    </location>
</feature>
<comment type="caution">
    <text evidence="2">The sequence shown here is derived from an EMBL/GenBank/DDBJ whole genome shotgun (WGS) entry which is preliminary data.</text>
</comment>
<reference evidence="2 3" key="1">
    <citation type="journal article" date="2018" name="IMA Fungus">
        <title>IMA Genome-F 9: Draft genome sequence of Annulohypoxylon stygium, Aspergillus mulundensis, Berkeleyomyces basicola (syn. Thielaviopsis basicola), Ceratocystis smalleyi, two Cercospora beticola strains, Coleophoma cylindrospora, Fusarium fracticaudum, Phialophora cf. hyalina, and Morchella septimelata.</title>
        <authorList>
            <person name="Wingfield B.D."/>
            <person name="Bills G.F."/>
            <person name="Dong Y."/>
            <person name="Huang W."/>
            <person name="Nel W.J."/>
            <person name="Swalarsk-Parry B.S."/>
            <person name="Vaghefi N."/>
            <person name="Wilken P.M."/>
            <person name="An Z."/>
            <person name="de Beer Z.W."/>
            <person name="De Vos L."/>
            <person name="Chen L."/>
            <person name="Duong T.A."/>
            <person name="Gao Y."/>
            <person name="Hammerbacher A."/>
            <person name="Kikkert J.R."/>
            <person name="Li Y."/>
            <person name="Li H."/>
            <person name="Li K."/>
            <person name="Li Q."/>
            <person name="Liu X."/>
            <person name="Ma X."/>
            <person name="Naidoo K."/>
            <person name="Pethybridge S.J."/>
            <person name="Sun J."/>
            <person name="Steenkamp E.T."/>
            <person name="van der Nest M.A."/>
            <person name="van Wyk S."/>
            <person name="Wingfield M.J."/>
            <person name="Xiong C."/>
            <person name="Yue Q."/>
            <person name="Zhang X."/>
        </authorList>
    </citation>
    <scope>NUCLEOTIDE SEQUENCE [LARGE SCALE GENOMIC DNA]</scope>
    <source>
        <strain evidence="2 3">DSM 5745</strain>
    </source>
</reference>
<protein>
    <submittedName>
        <fullName evidence="2">Uncharacterized protein</fullName>
    </submittedName>
</protein>
<proteinExistence type="predicted"/>
<dbReference type="GeneID" id="38120836"/>
<keyword evidence="3" id="KW-1185">Reference proteome</keyword>
<evidence type="ECO:0000256" key="1">
    <source>
        <dbReference type="SAM" id="MobiDB-lite"/>
    </source>
</evidence>
<dbReference type="EMBL" id="PVWQ01000016">
    <property type="protein sequence ID" value="RDW61794.1"/>
    <property type="molecule type" value="Genomic_DNA"/>
</dbReference>
<dbReference type="AlphaFoldDB" id="A0A3D8QK36"/>